<gene>
    <name evidence="2" type="ORF">HNQ75_002919</name>
</gene>
<feature type="chain" id="PRO_5030981307" description="Lipoprotein" evidence="1">
    <location>
        <begin position="21"/>
        <end position="168"/>
    </location>
</feature>
<protein>
    <recommendedName>
        <fullName evidence="4">Lipoprotein</fullName>
    </recommendedName>
</protein>
<dbReference type="AlphaFoldDB" id="A0A7X0DEB8"/>
<accession>A0A7X0DEB8</accession>
<evidence type="ECO:0008006" key="4">
    <source>
        <dbReference type="Google" id="ProtNLM"/>
    </source>
</evidence>
<evidence type="ECO:0000256" key="1">
    <source>
        <dbReference type="SAM" id="SignalP"/>
    </source>
</evidence>
<dbReference type="EMBL" id="JACHEJ010000007">
    <property type="protein sequence ID" value="MBB6180936.1"/>
    <property type="molecule type" value="Genomic_DNA"/>
</dbReference>
<evidence type="ECO:0000313" key="2">
    <source>
        <dbReference type="EMBL" id="MBB6180936.1"/>
    </source>
</evidence>
<dbReference type="RefSeq" id="WP_139346191.1">
    <property type="nucleotide sequence ID" value="NZ_JACHEJ010000007.1"/>
</dbReference>
<reference evidence="2 3" key="1">
    <citation type="submission" date="2020-08" db="EMBL/GenBank/DDBJ databases">
        <title>Genomic Encyclopedia of Type Strains, Phase IV (KMG-IV): sequencing the most valuable type-strain genomes for metagenomic binning, comparative biology and taxonomic classification.</title>
        <authorList>
            <person name="Goeker M."/>
        </authorList>
    </citation>
    <scope>NUCLEOTIDE SEQUENCE [LARGE SCALE GENOMIC DNA]</scope>
    <source>
        <strain evidence="2 3">DSM 102134</strain>
    </source>
</reference>
<keyword evidence="3" id="KW-1185">Reference proteome</keyword>
<feature type="signal peptide" evidence="1">
    <location>
        <begin position="1"/>
        <end position="20"/>
    </location>
</feature>
<dbReference type="Proteomes" id="UP000535501">
    <property type="component" value="Unassembled WGS sequence"/>
</dbReference>
<evidence type="ECO:0000313" key="3">
    <source>
        <dbReference type="Proteomes" id="UP000535501"/>
    </source>
</evidence>
<organism evidence="2 3">
    <name type="scientific">Pseudorhizobium flavum</name>
    <dbReference type="NCBI Taxonomy" id="1335061"/>
    <lineage>
        <taxon>Bacteria</taxon>
        <taxon>Pseudomonadati</taxon>
        <taxon>Pseudomonadota</taxon>
        <taxon>Alphaproteobacteria</taxon>
        <taxon>Hyphomicrobiales</taxon>
        <taxon>Rhizobiaceae</taxon>
        <taxon>Rhizobium/Agrobacterium group</taxon>
        <taxon>Pseudorhizobium</taxon>
    </lineage>
</organism>
<proteinExistence type="predicted"/>
<keyword evidence="1" id="KW-0732">Signal</keyword>
<sequence>MHRFLLTAAMMPILASAAEAQWQTYENERHGYRLHVPPGAEQPVRADSGDGVTYSVEHGQLRVHGTILIGRTFEEEARGRLDAAIAEGWRVNYEKIEPRTATFDMSGDGIIRYVHGIEICDGAAAFFEYDYHRWDVKLLRPIFKHMAASLQATGACAGDTAKIPYPTD</sequence>
<comment type="caution">
    <text evidence="2">The sequence shown here is derived from an EMBL/GenBank/DDBJ whole genome shotgun (WGS) entry which is preliminary data.</text>
</comment>
<name>A0A7X0DEB8_9HYPH</name>